<comment type="caution">
    <text evidence="3">The sequence shown here is derived from an EMBL/GenBank/DDBJ whole genome shotgun (WGS) entry which is preliminary data.</text>
</comment>
<keyword evidence="1" id="KW-0812">Transmembrane</keyword>
<gene>
    <name evidence="3" type="ORF">SO694_00071141</name>
</gene>
<accession>A0ABR1FI47</accession>
<organism evidence="3 4">
    <name type="scientific">Aureococcus anophagefferens</name>
    <name type="common">Harmful bloom alga</name>
    <dbReference type="NCBI Taxonomy" id="44056"/>
    <lineage>
        <taxon>Eukaryota</taxon>
        <taxon>Sar</taxon>
        <taxon>Stramenopiles</taxon>
        <taxon>Ochrophyta</taxon>
        <taxon>Pelagophyceae</taxon>
        <taxon>Pelagomonadales</taxon>
        <taxon>Pelagomonadaceae</taxon>
        <taxon>Aureococcus</taxon>
    </lineage>
</organism>
<evidence type="ECO:0000313" key="3">
    <source>
        <dbReference type="EMBL" id="KAK7231168.1"/>
    </source>
</evidence>
<evidence type="ECO:0000313" key="4">
    <source>
        <dbReference type="Proteomes" id="UP001363151"/>
    </source>
</evidence>
<evidence type="ECO:0000256" key="2">
    <source>
        <dbReference type="SAM" id="SignalP"/>
    </source>
</evidence>
<dbReference type="EMBL" id="JBBJCI010000419">
    <property type="protein sequence ID" value="KAK7231168.1"/>
    <property type="molecule type" value="Genomic_DNA"/>
</dbReference>
<proteinExistence type="predicted"/>
<feature type="signal peptide" evidence="2">
    <location>
        <begin position="1"/>
        <end position="17"/>
    </location>
</feature>
<keyword evidence="4" id="KW-1185">Reference proteome</keyword>
<protein>
    <recommendedName>
        <fullName evidence="5">MotA/TolQ/ExbB proton channel domain-containing protein</fullName>
    </recommendedName>
</protein>
<reference evidence="3 4" key="1">
    <citation type="submission" date="2024-03" db="EMBL/GenBank/DDBJ databases">
        <title>Aureococcus anophagefferens CCMP1851 and Kratosvirus quantuckense: Draft genome of a second virus-susceptible host strain in the model system.</title>
        <authorList>
            <person name="Chase E."/>
            <person name="Truchon A.R."/>
            <person name="Schepens W."/>
            <person name="Wilhelm S.W."/>
        </authorList>
    </citation>
    <scope>NUCLEOTIDE SEQUENCE [LARGE SCALE GENOMIC DNA]</scope>
    <source>
        <strain evidence="3 4">CCMP1851</strain>
    </source>
</reference>
<keyword evidence="2" id="KW-0732">Signal</keyword>
<feature type="transmembrane region" description="Helical" evidence="1">
    <location>
        <begin position="274"/>
        <end position="297"/>
    </location>
</feature>
<dbReference type="Proteomes" id="UP001363151">
    <property type="component" value="Unassembled WGS sequence"/>
</dbReference>
<feature type="transmembrane region" description="Helical" evidence="1">
    <location>
        <begin position="62"/>
        <end position="84"/>
    </location>
</feature>
<sequence length="345" mass="37192">MPRVLALLTLLAAPLHAFRSPLAPRRALAPLRKFAPAKRFVAAVDAPPPPSPLAADVVSQRLVRTTALLVIPSLVVGALTFALFPTICRSMRGFLGVATLSVLSGDQGQFIQNFLAVIGILFSLLIGNTYAFCYNQQVQIYGALFQEVSVAKSLLEQATLVCQGRPSYSSVLDCVQSYVDRDLKRVDLPPAAVLSARPRDDPLEAIMWMTSVGTPSAIYDTVRDLRAARGERLGAMQRKLPPLHFGLLFLLGFLELCSFPLLSAGASMNFGPGVLVVEGAMFALMSGALMLTLGVVIQLWRPRGSAYSTDAALAIMIKGLEEELNARRKEIDAAGDLPPAKRYPS</sequence>
<keyword evidence="1" id="KW-1133">Transmembrane helix</keyword>
<feature type="chain" id="PRO_5045990642" description="MotA/TolQ/ExbB proton channel domain-containing protein" evidence="2">
    <location>
        <begin position="18"/>
        <end position="345"/>
    </location>
</feature>
<evidence type="ECO:0008006" key="5">
    <source>
        <dbReference type="Google" id="ProtNLM"/>
    </source>
</evidence>
<name>A0ABR1FI47_AURAN</name>
<keyword evidence="1" id="KW-0472">Membrane</keyword>
<feature type="transmembrane region" description="Helical" evidence="1">
    <location>
        <begin position="114"/>
        <end position="132"/>
    </location>
</feature>
<evidence type="ECO:0000256" key="1">
    <source>
        <dbReference type="SAM" id="Phobius"/>
    </source>
</evidence>
<feature type="transmembrane region" description="Helical" evidence="1">
    <location>
        <begin position="243"/>
        <end position="262"/>
    </location>
</feature>